<evidence type="ECO:0000256" key="1">
    <source>
        <dbReference type="SAM" id="Phobius"/>
    </source>
</evidence>
<dbReference type="InterPro" id="IPR008571">
    <property type="entry name" value="HerA-like"/>
</dbReference>
<feature type="transmembrane region" description="Helical" evidence="1">
    <location>
        <begin position="117"/>
        <end position="143"/>
    </location>
</feature>
<keyword evidence="1" id="KW-0472">Membrane</keyword>
<feature type="domain" description="Helicase HerA central" evidence="2">
    <location>
        <begin position="392"/>
        <end position="600"/>
    </location>
</feature>
<reference evidence="3 4" key="1">
    <citation type="submission" date="2022-12" db="EMBL/GenBank/DDBJ databases">
        <title>Metagenome assembled genome from gulf of manar.</title>
        <authorList>
            <person name="Kohli P."/>
            <person name="Pk S."/>
            <person name="Venkata Ramana C."/>
            <person name="Sasikala C."/>
        </authorList>
    </citation>
    <scope>NUCLEOTIDE SEQUENCE [LARGE SCALE GENOMIC DNA]</scope>
    <source>
        <strain evidence="3">JB008</strain>
    </source>
</reference>
<dbReference type="InterPro" id="IPR002789">
    <property type="entry name" value="HerA_central"/>
</dbReference>
<feature type="transmembrane region" description="Helical" evidence="1">
    <location>
        <begin position="84"/>
        <end position="105"/>
    </location>
</feature>
<dbReference type="Gene3D" id="3.40.50.300">
    <property type="entry name" value="P-loop containing nucleotide triphosphate hydrolases"/>
    <property type="match status" value="1"/>
</dbReference>
<sequence length="658" mass="73980">MKNRSYRIWLLTISMVLIVILGRALTGDFDFLLSDYWFVSGILLVILISLIDQPFFSTESNTFLNAVTAFISLVLIQVEDRTITWIIFLCVSLFILVVSYVLIWLRKEPIHQEPLPIRVLSFIVTKIGRPEILFSVLFIWGLIRKFSLDAIETNAFLLFWGVFIVFNLPSVSRKIVSIRTKNRNNRTAFGYITGIVNPSIALSELVYNEDVKIGDLFDVIQDNNIIATGVTIDNRIIKGKRVAKLVILEKNRNYHLLAVPEKITKLQKSEKELLSSKGTPISAVDIGTELSQISFLLDPSIKLSEGEIVWVSLGSDQRGFYQVISARLITVDENSGNSLFYIQVIAGQLGSWDSDKCRFEPISWIPSAGEIVYNSNDNTISNTNIPDERLLIGHVPNSNFPVHIDVEDTVTHNTAIIGVTGSGKSYLSFHIIESLAAKKIKILVLDVSRQHWIYLSKNNKPAALKTKDDIKGWYNDKNSVIGVYQYANEHSSYPRATAEFVESVFDLVSNVTLRAGKNEPAKICIVFEEAHSLVPEWNQVAQRSDTEYVNKTARFLLQGRKFGMGCLLISQRTANVTKTILNQCNSIIALQSFDQTGLDFLSNYMGSEYSKTICTMPKQHAILVGKSSSSAHPILFKINDLSDRYTERDSGEIGTPTR</sequence>
<dbReference type="Proteomes" id="UP001221217">
    <property type="component" value="Unassembled WGS sequence"/>
</dbReference>
<dbReference type="PANTHER" id="PTHR42957:SF1">
    <property type="entry name" value="HELICASE MJ1565-RELATED"/>
    <property type="match status" value="1"/>
</dbReference>
<organism evidence="3 4">
    <name type="scientific">Candidatus Thalassospirochaeta sargassi</name>
    <dbReference type="NCBI Taxonomy" id="3119039"/>
    <lineage>
        <taxon>Bacteria</taxon>
        <taxon>Pseudomonadati</taxon>
        <taxon>Spirochaetota</taxon>
        <taxon>Spirochaetia</taxon>
        <taxon>Spirochaetales</taxon>
        <taxon>Spirochaetaceae</taxon>
        <taxon>Candidatus Thalassospirochaeta</taxon>
    </lineage>
</organism>
<name>A0AAJ1II31_9SPIO</name>
<evidence type="ECO:0000259" key="2">
    <source>
        <dbReference type="Pfam" id="PF01935"/>
    </source>
</evidence>
<dbReference type="EMBL" id="JAQQAL010000050">
    <property type="protein sequence ID" value="MDC7228519.1"/>
    <property type="molecule type" value="Genomic_DNA"/>
</dbReference>
<protein>
    <submittedName>
        <fullName evidence="3">DUF87 domain-containing protein</fullName>
    </submittedName>
</protein>
<feature type="transmembrane region" description="Helical" evidence="1">
    <location>
        <begin position="36"/>
        <end position="55"/>
    </location>
</feature>
<proteinExistence type="predicted"/>
<accession>A0AAJ1II31</accession>
<dbReference type="SUPFAM" id="SSF52540">
    <property type="entry name" value="P-loop containing nucleoside triphosphate hydrolases"/>
    <property type="match status" value="1"/>
</dbReference>
<gene>
    <name evidence="3" type="ORF">PQJ61_17290</name>
</gene>
<evidence type="ECO:0000313" key="3">
    <source>
        <dbReference type="EMBL" id="MDC7228519.1"/>
    </source>
</evidence>
<dbReference type="PANTHER" id="PTHR42957">
    <property type="entry name" value="HELICASE MJ1565-RELATED"/>
    <property type="match status" value="1"/>
</dbReference>
<feature type="transmembrane region" description="Helical" evidence="1">
    <location>
        <begin position="188"/>
        <end position="207"/>
    </location>
</feature>
<dbReference type="AlphaFoldDB" id="A0AAJ1II31"/>
<keyword evidence="1" id="KW-1133">Transmembrane helix</keyword>
<feature type="transmembrane region" description="Helical" evidence="1">
    <location>
        <begin position="155"/>
        <end position="176"/>
    </location>
</feature>
<evidence type="ECO:0000313" key="4">
    <source>
        <dbReference type="Proteomes" id="UP001221217"/>
    </source>
</evidence>
<dbReference type="Pfam" id="PF01935">
    <property type="entry name" value="DUF87"/>
    <property type="match status" value="1"/>
</dbReference>
<dbReference type="CDD" id="cd01127">
    <property type="entry name" value="TrwB_TraG_TraD_VirD4"/>
    <property type="match status" value="1"/>
</dbReference>
<dbReference type="InterPro" id="IPR027417">
    <property type="entry name" value="P-loop_NTPase"/>
</dbReference>
<comment type="caution">
    <text evidence="3">The sequence shown here is derived from an EMBL/GenBank/DDBJ whole genome shotgun (WGS) entry which is preliminary data.</text>
</comment>
<feature type="transmembrane region" description="Helical" evidence="1">
    <location>
        <begin position="62"/>
        <end position="78"/>
    </location>
</feature>
<keyword evidence="1" id="KW-0812">Transmembrane</keyword>